<dbReference type="AlphaFoldDB" id="A0A0H2RUA4"/>
<sequence length="333" mass="36056">MSSRVLFNNAAAARRFAVKASRRPGCSWKRFQSSSSSQQTSSSGSLASHMVAGIAGGGVVILAGYAYYHQSGLKTVVQTSKEFKLYLQSTKDSVVEKTRQATKNPSQALESLKGIVKSYVAFVPGGSAYVDSAFEQIEDLRETHGDETNKAIQEITDEISKVVSEGKADVPTAAKVFEAMRKGMSKIQELGKKVGGDALEKNPKAKEMLSSGFGQLMNLAGKGDQEAKRAYEAINERLQAIEKFQEKFGHGDISESLGNGADAFKKAIESLPRGDEIIKKAPHLQDIVDLAQKRGDEAKDLLEETYRDVSKVLEEKGKKAKELGKKAASDANN</sequence>
<organism evidence="2 3">
    <name type="scientific">Schizopora paradoxa</name>
    <dbReference type="NCBI Taxonomy" id="27342"/>
    <lineage>
        <taxon>Eukaryota</taxon>
        <taxon>Fungi</taxon>
        <taxon>Dikarya</taxon>
        <taxon>Basidiomycota</taxon>
        <taxon>Agaricomycotina</taxon>
        <taxon>Agaricomycetes</taxon>
        <taxon>Hymenochaetales</taxon>
        <taxon>Schizoporaceae</taxon>
        <taxon>Schizopora</taxon>
    </lineage>
</organism>
<keyword evidence="1" id="KW-0812">Transmembrane</keyword>
<reference evidence="2 3" key="1">
    <citation type="submission" date="2015-04" db="EMBL/GenBank/DDBJ databases">
        <title>Complete genome sequence of Schizopora paradoxa KUC8140, a cosmopolitan wood degrader in East Asia.</title>
        <authorList>
            <consortium name="DOE Joint Genome Institute"/>
            <person name="Min B."/>
            <person name="Park H."/>
            <person name="Jang Y."/>
            <person name="Kim J.-J."/>
            <person name="Kim K.H."/>
            <person name="Pangilinan J."/>
            <person name="Lipzen A."/>
            <person name="Riley R."/>
            <person name="Grigoriev I.V."/>
            <person name="Spatafora J.W."/>
            <person name="Choi I.-G."/>
        </authorList>
    </citation>
    <scope>NUCLEOTIDE SEQUENCE [LARGE SCALE GENOMIC DNA]</scope>
    <source>
        <strain evidence="2 3">KUC8140</strain>
    </source>
</reference>
<protein>
    <submittedName>
        <fullName evidence="2">Uncharacterized protein</fullName>
    </submittedName>
</protein>
<accession>A0A0H2RUA4</accession>
<dbReference type="Proteomes" id="UP000053477">
    <property type="component" value="Unassembled WGS sequence"/>
</dbReference>
<evidence type="ECO:0000256" key="1">
    <source>
        <dbReference type="SAM" id="Phobius"/>
    </source>
</evidence>
<dbReference type="OrthoDB" id="3883941at2759"/>
<dbReference type="STRING" id="27342.A0A0H2RUA4"/>
<name>A0A0H2RUA4_9AGAM</name>
<keyword evidence="3" id="KW-1185">Reference proteome</keyword>
<evidence type="ECO:0000313" key="3">
    <source>
        <dbReference type="Proteomes" id="UP000053477"/>
    </source>
</evidence>
<gene>
    <name evidence="2" type="ORF">SCHPADRAFT_995901</name>
</gene>
<dbReference type="InParanoid" id="A0A0H2RUA4"/>
<evidence type="ECO:0000313" key="2">
    <source>
        <dbReference type="EMBL" id="KLO15419.1"/>
    </source>
</evidence>
<keyword evidence="1" id="KW-0472">Membrane</keyword>
<dbReference type="EMBL" id="KQ085930">
    <property type="protein sequence ID" value="KLO15419.1"/>
    <property type="molecule type" value="Genomic_DNA"/>
</dbReference>
<proteinExistence type="predicted"/>
<feature type="transmembrane region" description="Helical" evidence="1">
    <location>
        <begin position="46"/>
        <end position="68"/>
    </location>
</feature>
<keyword evidence="1" id="KW-1133">Transmembrane helix</keyword>